<dbReference type="CDD" id="cd19499">
    <property type="entry name" value="RecA-like_ClpB_Hsp104-like"/>
    <property type="match status" value="1"/>
</dbReference>
<gene>
    <name evidence="4" type="ORF">CHH72_16885</name>
</gene>
<sequence length="621" mass="70699">MIERPESIQRDAYRFDKDKYPFLAQYASIMPPPSRPVIGRDRDMQRLLASLNRPELSNAFLLGDAGAGKTMLVQGASEIDKGRVYVEVDLAKMAASENGEDGVVQMASRIKGLFEDAIKFKKEAQEARLQLEVESEGGQKQAPLELVLFIDEFHLLVQLSQAAAQAIKPLLAESGRRGIKIIAATTFAEFHDYVEKDQALMQRLQRINVREPDKATVVSILKSIAKSHGVFDEIYDTQLFDLIYDYSNRYIPADSQPRKSILLLDSMIGWYRTYPSDYKMDRHLLANVIHDSTGVQVTFEIDGRYIERMMNERVYSQTFAMKTLERRLQIAVADLHDKSRPLSSFLFSGPTGTGKTETAKGMAELLFGDERAMIRFDMSEYALESSLDRFREELTMKVWNKSHCVLLFDEVEKAHGTITRLMLQMLDDGRLSNAQGREVSFLNTYIVLTTNSGSEVYENIAHYAQDDDGRDGLSEYQKVIRRALIKNAAFAPELINRMNAIIPFQPLGYRTYERIIFNKLKRLQKDVYQIHGVQVLIHPDVVEYLVFENNDIDTNTGGARGLVARMDTEVVSPLSRYINKYPDAKHIGVHVKGEMACRNKNIRKSNAHIEVGTVDAKRIRR</sequence>
<dbReference type="InterPro" id="IPR001270">
    <property type="entry name" value="ClpA/B"/>
</dbReference>
<evidence type="ECO:0000256" key="1">
    <source>
        <dbReference type="ARBA" id="ARBA00022741"/>
    </source>
</evidence>
<dbReference type="Pfam" id="PF00004">
    <property type="entry name" value="AAA"/>
    <property type="match status" value="1"/>
</dbReference>
<evidence type="ECO:0000313" key="5">
    <source>
        <dbReference type="Proteomes" id="UP000216207"/>
    </source>
</evidence>
<dbReference type="PRINTS" id="PR00300">
    <property type="entry name" value="CLPPROTEASEA"/>
</dbReference>
<keyword evidence="1" id="KW-0547">Nucleotide-binding</keyword>
<evidence type="ECO:0000313" key="4">
    <source>
        <dbReference type="EMBL" id="PAE87731.1"/>
    </source>
</evidence>
<dbReference type="CDD" id="cd00009">
    <property type="entry name" value="AAA"/>
    <property type="match status" value="1"/>
</dbReference>
<evidence type="ECO:0000259" key="3">
    <source>
        <dbReference type="SMART" id="SM00382"/>
    </source>
</evidence>
<organism evidence="4 5">
    <name type="scientific">Shouchella clausii</name>
    <name type="common">Alkalihalobacillus clausii</name>
    <dbReference type="NCBI Taxonomy" id="79880"/>
    <lineage>
        <taxon>Bacteria</taxon>
        <taxon>Bacillati</taxon>
        <taxon>Bacillota</taxon>
        <taxon>Bacilli</taxon>
        <taxon>Bacillales</taxon>
        <taxon>Bacillaceae</taxon>
        <taxon>Shouchella</taxon>
    </lineage>
</organism>
<feature type="domain" description="AAA+ ATPase" evidence="3">
    <location>
        <begin position="341"/>
        <end position="484"/>
    </location>
</feature>
<dbReference type="GO" id="GO:0016887">
    <property type="term" value="F:ATP hydrolysis activity"/>
    <property type="evidence" value="ECO:0007669"/>
    <property type="project" value="InterPro"/>
</dbReference>
<dbReference type="GO" id="GO:0005737">
    <property type="term" value="C:cytoplasm"/>
    <property type="evidence" value="ECO:0007669"/>
    <property type="project" value="TreeGrafter"/>
</dbReference>
<accession>A0A268NWF8</accession>
<proteinExistence type="predicted"/>
<name>A0A268NWF8_SHOCL</name>
<dbReference type="GO" id="GO:0034605">
    <property type="term" value="P:cellular response to heat"/>
    <property type="evidence" value="ECO:0007669"/>
    <property type="project" value="TreeGrafter"/>
</dbReference>
<dbReference type="Gene3D" id="3.40.50.300">
    <property type="entry name" value="P-loop containing nucleotide triphosphate hydrolases"/>
    <property type="match status" value="2"/>
</dbReference>
<dbReference type="Proteomes" id="UP000216207">
    <property type="component" value="Unassembled WGS sequence"/>
</dbReference>
<feature type="domain" description="AAA+ ATPase" evidence="3">
    <location>
        <begin position="55"/>
        <end position="213"/>
    </location>
</feature>
<dbReference type="InterPro" id="IPR027417">
    <property type="entry name" value="P-loop_NTPase"/>
</dbReference>
<dbReference type="Pfam" id="PF07724">
    <property type="entry name" value="AAA_2"/>
    <property type="match status" value="1"/>
</dbReference>
<protein>
    <recommendedName>
        <fullName evidence="3">AAA+ ATPase domain-containing protein</fullName>
    </recommendedName>
</protein>
<dbReference type="PANTHER" id="PTHR11638:SF175">
    <property type="entry name" value="ATP-DEPENDENT CLP PROTEASE, ATP-BINDING SUBUNIT CLPC"/>
    <property type="match status" value="1"/>
</dbReference>
<reference evidence="4 5" key="1">
    <citation type="submission" date="2017-07" db="EMBL/GenBank/DDBJ databases">
        <title>Isolation and whole genome analysis of endospore-forming bacteria from heroin.</title>
        <authorList>
            <person name="Kalinowski J."/>
            <person name="Ahrens B."/>
            <person name="Al-Dilaimi A."/>
            <person name="Winkler A."/>
            <person name="Wibberg D."/>
            <person name="Schleenbecker U."/>
            <person name="Ruckert C."/>
            <person name="Wolfel R."/>
            <person name="Grass G."/>
        </authorList>
    </citation>
    <scope>NUCLEOTIDE SEQUENCE [LARGE SCALE GENOMIC DNA]</scope>
    <source>
        <strain evidence="4 5">7539</strain>
    </source>
</reference>
<keyword evidence="2" id="KW-0067">ATP-binding</keyword>
<dbReference type="PANTHER" id="PTHR11638">
    <property type="entry name" value="ATP-DEPENDENT CLP PROTEASE"/>
    <property type="match status" value="1"/>
</dbReference>
<dbReference type="SUPFAM" id="SSF52540">
    <property type="entry name" value="P-loop containing nucleoside triphosphate hydrolases"/>
    <property type="match status" value="2"/>
</dbReference>
<dbReference type="GO" id="GO:0005524">
    <property type="term" value="F:ATP binding"/>
    <property type="evidence" value="ECO:0007669"/>
    <property type="project" value="UniProtKB-KW"/>
</dbReference>
<dbReference type="AlphaFoldDB" id="A0A268NWF8"/>
<dbReference type="SMART" id="SM00382">
    <property type="entry name" value="AAA"/>
    <property type="match status" value="2"/>
</dbReference>
<dbReference type="InterPro" id="IPR050130">
    <property type="entry name" value="ClpA_ClpB"/>
</dbReference>
<evidence type="ECO:0000256" key="2">
    <source>
        <dbReference type="ARBA" id="ARBA00022840"/>
    </source>
</evidence>
<comment type="caution">
    <text evidence="4">The sequence shown here is derived from an EMBL/GenBank/DDBJ whole genome shotgun (WGS) entry which is preliminary data.</text>
</comment>
<dbReference type="EMBL" id="NPCC01000030">
    <property type="protein sequence ID" value="PAE87731.1"/>
    <property type="molecule type" value="Genomic_DNA"/>
</dbReference>
<dbReference type="InterPro" id="IPR003593">
    <property type="entry name" value="AAA+_ATPase"/>
</dbReference>
<dbReference type="InterPro" id="IPR003959">
    <property type="entry name" value="ATPase_AAA_core"/>
</dbReference>